<organism evidence="2 3">
    <name type="scientific">Pleurodeles waltl</name>
    <name type="common">Iberian ribbed newt</name>
    <dbReference type="NCBI Taxonomy" id="8319"/>
    <lineage>
        <taxon>Eukaryota</taxon>
        <taxon>Metazoa</taxon>
        <taxon>Chordata</taxon>
        <taxon>Craniata</taxon>
        <taxon>Vertebrata</taxon>
        <taxon>Euteleostomi</taxon>
        <taxon>Amphibia</taxon>
        <taxon>Batrachia</taxon>
        <taxon>Caudata</taxon>
        <taxon>Salamandroidea</taxon>
        <taxon>Salamandridae</taxon>
        <taxon>Pleurodelinae</taxon>
        <taxon>Pleurodeles</taxon>
    </lineage>
</organism>
<gene>
    <name evidence="2" type="ORF">NDU88_006166</name>
</gene>
<evidence type="ECO:0000256" key="1">
    <source>
        <dbReference type="SAM" id="MobiDB-lite"/>
    </source>
</evidence>
<comment type="caution">
    <text evidence="2">The sequence shown here is derived from an EMBL/GenBank/DDBJ whole genome shotgun (WGS) entry which is preliminary data.</text>
</comment>
<name>A0AAV7NR58_PLEWA</name>
<keyword evidence="3" id="KW-1185">Reference proteome</keyword>
<feature type="compositionally biased region" description="Polar residues" evidence="1">
    <location>
        <begin position="109"/>
        <end position="126"/>
    </location>
</feature>
<feature type="compositionally biased region" description="Polar residues" evidence="1">
    <location>
        <begin position="234"/>
        <end position="244"/>
    </location>
</feature>
<evidence type="ECO:0000313" key="2">
    <source>
        <dbReference type="EMBL" id="KAJ1117971.1"/>
    </source>
</evidence>
<proteinExistence type="predicted"/>
<dbReference type="Proteomes" id="UP001066276">
    <property type="component" value="Chromosome 8"/>
</dbReference>
<reference evidence="2" key="1">
    <citation type="journal article" date="2022" name="bioRxiv">
        <title>Sequencing and chromosome-scale assembly of the giantPleurodeles waltlgenome.</title>
        <authorList>
            <person name="Brown T."/>
            <person name="Elewa A."/>
            <person name="Iarovenko S."/>
            <person name="Subramanian E."/>
            <person name="Araus A.J."/>
            <person name="Petzold A."/>
            <person name="Susuki M."/>
            <person name="Suzuki K.-i.T."/>
            <person name="Hayashi T."/>
            <person name="Toyoda A."/>
            <person name="Oliveira C."/>
            <person name="Osipova E."/>
            <person name="Leigh N.D."/>
            <person name="Simon A."/>
            <person name="Yun M.H."/>
        </authorList>
    </citation>
    <scope>NUCLEOTIDE SEQUENCE</scope>
    <source>
        <strain evidence="2">20211129_DDA</strain>
        <tissue evidence="2">Liver</tissue>
    </source>
</reference>
<evidence type="ECO:0000313" key="3">
    <source>
        <dbReference type="Proteomes" id="UP001066276"/>
    </source>
</evidence>
<protein>
    <submittedName>
        <fullName evidence="2">Uncharacterized protein</fullName>
    </submittedName>
</protein>
<dbReference type="EMBL" id="JANPWB010000012">
    <property type="protein sequence ID" value="KAJ1117971.1"/>
    <property type="molecule type" value="Genomic_DNA"/>
</dbReference>
<dbReference type="AlphaFoldDB" id="A0AAV7NR58"/>
<feature type="compositionally biased region" description="Low complexity" evidence="1">
    <location>
        <begin position="179"/>
        <end position="189"/>
    </location>
</feature>
<sequence length="244" mass="25081">MSDLVWPPDRGLPSGTVVSPRDPGGLPAPEGQSPALPGISVSPVGLCSFQPGRWLLSLGPVSQCRGAFSEAACVFGPYGVPESCSLHSARRDPRPVARALPSPRGASPRGSQYLSLSRTGHRNSSPLLLRAGAQRRSSSAGAFPPVDIPTPLKRPRQERGSDPFVGLTGGSGSERPRLGSRASAPPRRPGPGCHFVFVGMGYGTGTGGVLGHLFTSAWSPMGREPTGALEAAPSAQQTAAYSGG</sequence>
<feature type="compositionally biased region" description="Low complexity" evidence="1">
    <location>
        <begin position="127"/>
        <end position="142"/>
    </location>
</feature>
<feature type="region of interest" description="Disordered" evidence="1">
    <location>
        <begin position="84"/>
        <end position="189"/>
    </location>
</feature>
<feature type="region of interest" description="Disordered" evidence="1">
    <location>
        <begin position="223"/>
        <end position="244"/>
    </location>
</feature>
<accession>A0AAV7NR58</accession>
<feature type="region of interest" description="Disordered" evidence="1">
    <location>
        <begin position="1"/>
        <end position="37"/>
    </location>
</feature>